<dbReference type="PANTHER" id="PTHR12110">
    <property type="entry name" value="HYDROXYPYRUVATE ISOMERASE"/>
    <property type="match status" value="1"/>
</dbReference>
<gene>
    <name evidence="2" type="ORF">HNQ80_003637</name>
</gene>
<dbReference type="Proteomes" id="UP000579281">
    <property type="component" value="Unassembled WGS sequence"/>
</dbReference>
<feature type="domain" description="Xylose isomerase-like TIM barrel" evidence="1">
    <location>
        <begin position="19"/>
        <end position="287"/>
    </location>
</feature>
<name>A0A841KV36_9FIRM</name>
<dbReference type="AlphaFoldDB" id="A0A841KV36"/>
<sequence length="304" mass="34612">MKLGLHSAILPDYTFEQVIDLASDIGYKSVELACWPLGKAERRYAGVTHVDTSSLDEEKVSHILGYCSSKDIQIAALGYYPNPLDPNEANRSVYIEHLKTLIKAAKLLGVNKVSTFIGKDKNKTVEENMELFKSIWTPIIEFATEQKVWVGIENCPMYFTMDEWPGGLNLASAPYVWRQLFSIIDSDYFGLSYDPSHLYLQRMDYINPLYAFKDKIKHIHIKDLRVYPDKIDEYGIFTYPLNYMSPKIPGHGGIDWGAFASALQDIGFSDAACVEIEDKSFEDCETNVLKAIKLSFKHMSQFIE</sequence>
<keyword evidence="3" id="KW-1185">Reference proteome</keyword>
<protein>
    <submittedName>
        <fullName evidence="2">Sugar phosphate isomerase/epimerase</fullName>
    </submittedName>
</protein>
<evidence type="ECO:0000259" key="1">
    <source>
        <dbReference type="Pfam" id="PF01261"/>
    </source>
</evidence>
<organism evidence="2 3">
    <name type="scientific">Anaerosolibacter carboniphilus</name>
    <dbReference type="NCBI Taxonomy" id="1417629"/>
    <lineage>
        <taxon>Bacteria</taxon>
        <taxon>Bacillati</taxon>
        <taxon>Bacillota</taxon>
        <taxon>Clostridia</taxon>
        <taxon>Peptostreptococcales</taxon>
        <taxon>Thermotaleaceae</taxon>
        <taxon>Anaerosolibacter</taxon>
    </lineage>
</organism>
<dbReference type="InterPro" id="IPR013022">
    <property type="entry name" value="Xyl_isomerase-like_TIM-brl"/>
</dbReference>
<keyword evidence="2" id="KW-0413">Isomerase</keyword>
<accession>A0A841KV36</accession>
<evidence type="ECO:0000313" key="3">
    <source>
        <dbReference type="Proteomes" id="UP000579281"/>
    </source>
</evidence>
<dbReference type="Pfam" id="PF01261">
    <property type="entry name" value="AP_endonuc_2"/>
    <property type="match status" value="1"/>
</dbReference>
<dbReference type="InterPro" id="IPR050312">
    <property type="entry name" value="IolE/XylAMocC-like"/>
</dbReference>
<dbReference type="Gene3D" id="3.20.20.150">
    <property type="entry name" value="Divalent-metal-dependent TIM barrel enzymes"/>
    <property type="match status" value="1"/>
</dbReference>
<dbReference type="EMBL" id="JACHEN010000024">
    <property type="protein sequence ID" value="MBB6217516.1"/>
    <property type="molecule type" value="Genomic_DNA"/>
</dbReference>
<comment type="caution">
    <text evidence="2">The sequence shown here is derived from an EMBL/GenBank/DDBJ whole genome shotgun (WGS) entry which is preliminary data.</text>
</comment>
<dbReference type="GO" id="GO:0016853">
    <property type="term" value="F:isomerase activity"/>
    <property type="evidence" value="ECO:0007669"/>
    <property type="project" value="UniProtKB-KW"/>
</dbReference>
<dbReference type="SUPFAM" id="SSF51658">
    <property type="entry name" value="Xylose isomerase-like"/>
    <property type="match status" value="1"/>
</dbReference>
<evidence type="ECO:0000313" key="2">
    <source>
        <dbReference type="EMBL" id="MBB6217516.1"/>
    </source>
</evidence>
<dbReference type="InterPro" id="IPR036237">
    <property type="entry name" value="Xyl_isomerase-like_sf"/>
</dbReference>
<dbReference type="RefSeq" id="WP_184312010.1">
    <property type="nucleotide sequence ID" value="NZ_JACHEN010000024.1"/>
</dbReference>
<proteinExistence type="predicted"/>
<dbReference type="PANTHER" id="PTHR12110:SF21">
    <property type="entry name" value="XYLOSE ISOMERASE-LIKE TIM BARREL DOMAIN-CONTAINING PROTEIN"/>
    <property type="match status" value="1"/>
</dbReference>
<reference evidence="2 3" key="1">
    <citation type="submission" date="2020-08" db="EMBL/GenBank/DDBJ databases">
        <title>Genomic Encyclopedia of Type Strains, Phase IV (KMG-IV): sequencing the most valuable type-strain genomes for metagenomic binning, comparative biology and taxonomic classification.</title>
        <authorList>
            <person name="Goeker M."/>
        </authorList>
    </citation>
    <scope>NUCLEOTIDE SEQUENCE [LARGE SCALE GENOMIC DNA]</scope>
    <source>
        <strain evidence="2 3">DSM 103526</strain>
    </source>
</reference>